<evidence type="ECO:0000256" key="4">
    <source>
        <dbReference type="ARBA" id="ARBA00022801"/>
    </source>
</evidence>
<evidence type="ECO:0000256" key="1">
    <source>
        <dbReference type="ARBA" id="ARBA00001526"/>
    </source>
</evidence>
<keyword evidence="5 6" id="KW-0046">Antibiotic resistance</keyword>
<dbReference type="EC" id="3.5.2.6" evidence="3 6"/>
<keyword evidence="9" id="KW-1185">Reference proteome</keyword>
<dbReference type="InterPro" id="IPR000871">
    <property type="entry name" value="Beta-lactam_class-A"/>
</dbReference>
<dbReference type="GO" id="GO:0046677">
    <property type="term" value="P:response to antibiotic"/>
    <property type="evidence" value="ECO:0007669"/>
    <property type="project" value="UniProtKB-UniRule"/>
</dbReference>
<evidence type="ECO:0000256" key="5">
    <source>
        <dbReference type="ARBA" id="ARBA00023251"/>
    </source>
</evidence>
<dbReference type="AlphaFoldDB" id="A0A291GFV0"/>
<proteinExistence type="inferred from homology"/>
<dbReference type="Proteomes" id="UP000217935">
    <property type="component" value="Chromosome"/>
</dbReference>
<dbReference type="STRING" id="1758178.GCA_001550095_03074"/>
<reference evidence="8 9" key="1">
    <citation type="submission" date="2017-06" db="EMBL/GenBank/DDBJ databases">
        <title>Celeribacter sp. TSPH2 complete genome sequence.</title>
        <authorList>
            <person name="Woo J.-H."/>
            <person name="Kim H.-S."/>
        </authorList>
    </citation>
    <scope>NUCLEOTIDE SEQUENCE [LARGE SCALE GENOMIC DNA]</scope>
    <source>
        <strain evidence="8 9">TSPH2</strain>
    </source>
</reference>
<dbReference type="InterPro" id="IPR012338">
    <property type="entry name" value="Beta-lactam/transpept-like"/>
</dbReference>
<dbReference type="PROSITE" id="PS00146">
    <property type="entry name" value="BETA_LACTAMASE_A"/>
    <property type="match status" value="1"/>
</dbReference>
<sequence>MEIRMKRRDFVLGAAMLPWSGGIAITKPDADLYMQDRERELTARIGVCVRNLATGQVYLHRAEERFAMCSTFKASLAALCLRESDEGALDLGEALAFGAEDLLPTSPVTKAYVQAGRLEIRSLCQAVVEWSDNTAANLLLARVGGPASVTRFFRDMGDPVSRLDRVEMDLNSNSPGDARDTTTPLAMAQNVQRMTMPEGVLSERSRSLLVDWMRNEQNAKNRIRAAVPRSWEVANKPGTTPNGAANDIAMLWAPEGRAFAMAIYVDTKKGNTPAAVSAIRGIAEVALGMVV</sequence>
<evidence type="ECO:0000259" key="7">
    <source>
        <dbReference type="Pfam" id="PF13354"/>
    </source>
</evidence>
<protein>
    <recommendedName>
        <fullName evidence="3 6">Beta-lactamase</fullName>
        <ecNumber evidence="3 6">3.5.2.6</ecNumber>
    </recommendedName>
</protein>
<feature type="domain" description="Beta-lactamase class A catalytic" evidence="7">
    <location>
        <begin position="46"/>
        <end position="265"/>
    </location>
</feature>
<accession>A0A291GFV0</accession>
<organism evidence="8 9">
    <name type="scientific">Celeribacter ethanolicus</name>
    <dbReference type="NCBI Taxonomy" id="1758178"/>
    <lineage>
        <taxon>Bacteria</taxon>
        <taxon>Pseudomonadati</taxon>
        <taxon>Pseudomonadota</taxon>
        <taxon>Alphaproteobacteria</taxon>
        <taxon>Rhodobacterales</taxon>
        <taxon>Roseobacteraceae</taxon>
        <taxon>Celeribacter</taxon>
    </lineage>
</organism>
<comment type="catalytic activity">
    <reaction evidence="1 6">
        <text>a beta-lactam + H2O = a substituted beta-amino acid</text>
        <dbReference type="Rhea" id="RHEA:20401"/>
        <dbReference type="ChEBI" id="CHEBI:15377"/>
        <dbReference type="ChEBI" id="CHEBI:35627"/>
        <dbReference type="ChEBI" id="CHEBI:140347"/>
        <dbReference type="EC" id="3.5.2.6"/>
    </reaction>
</comment>
<comment type="similarity">
    <text evidence="2 6">Belongs to the class-A beta-lactamase family.</text>
</comment>
<dbReference type="GO" id="GO:0030655">
    <property type="term" value="P:beta-lactam antibiotic catabolic process"/>
    <property type="evidence" value="ECO:0007669"/>
    <property type="project" value="InterPro"/>
</dbReference>
<gene>
    <name evidence="8" type="ORF">CEW89_17770</name>
</gene>
<keyword evidence="4 6" id="KW-0378">Hydrolase</keyword>
<dbReference type="GO" id="GO:0008800">
    <property type="term" value="F:beta-lactamase activity"/>
    <property type="evidence" value="ECO:0007669"/>
    <property type="project" value="UniProtKB-UniRule"/>
</dbReference>
<dbReference type="PANTHER" id="PTHR35333:SF3">
    <property type="entry name" value="BETA-LACTAMASE-TYPE TRANSPEPTIDASE FOLD CONTAINING PROTEIN"/>
    <property type="match status" value="1"/>
</dbReference>
<evidence type="ECO:0000313" key="8">
    <source>
        <dbReference type="EMBL" id="ATG49259.1"/>
    </source>
</evidence>
<dbReference type="InterPro" id="IPR023650">
    <property type="entry name" value="Beta-lactam_class-A_AS"/>
</dbReference>
<dbReference type="NCBIfam" id="NF033103">
    <property type="entry name" value="bla_class_A"/>
    <property type="match status" value="1"/>
</dbReference>
<evidence type="ECO:0000256" key="3">
    <source>
        <dbReference type="ARBA" id="ARBA00012865"/>
    </source>
</evidence>
<dbReference type="EMBL" id="CP022196">
    <property type="protein sequence ID" value="ATG49259.1"/>
    <property type="molecule type" value="Genomic_DNA"/>
</dbReference>
<evidence type="ECO:0000256" key="2">
    <source>
        <dbReference type="ARBA" id="ARBA00009009"/>
    </source>
</evidence>
<dbReference type="PRINTS" id="PR00118">
    <property type="entry name" value="BLACTAMASEA"/>
</dbReference>
<dbReference type="PANTHER" id="PTHR35333">
    <property type="entry name" value="BETA-LACTAMASE"/>
    <property type="match status" value="1"/>
</dbReference>
<dbReference type="SUPFAM" id="SSF56601">
    <property type="entry name" value="beta-lactamase/transpeptidase-like"/>
    <property type="match status" value="1"/>
</dbReference>
<evidence type="ECO:0000313" key="9">
    <source>
        <dbReference type="Proteomes" id="UP000217935"/>
    </source>
</evidence>
<dbReference type="InterPro" id="IPR045155">
    <property type="entry name" value="Beta-lactam_cat"/>
</dbReference>
<name>A0A291GFV0_9RHOB</name>
<dbReference type="Pfam" id="PF13354">
    <property type="entry name" value="Beta-lactamase2"/>
    <property type="match status" value="1"/>
</dbReference>
<dbReference type="KEGG" id="ceh:CEW89_17770"/>
<dbReference type="Gene3D" id="3.40.710.10">
    <property type="entry name" value="DD-peptidase/beta-lactamase superfamily"/>
    <property type="match status" value="1"/>
</dbReference>
<evidence type="ECO:0000256" key="6">
    <source>
        <dbReference type="RuleBase" id="RU361140"/>
    </source>
</evidence>